<gene>
    <name evidence="1" type="ORF">MCCS_23600</name>
</gene>
<dbReference type="InterPro" id="IPR041492">
    <property type="entry name" value="HAD_2"/>
</dbReference>
<dbReference type="RefSeq" id="WP_086043456.1">
    <property type="nucleotide sequence ID" value="NZ_CBCRZA010000008.1"/>
</dbReference>
<dbReference type="Gene3D" id="3.40.50.1000">
    <property type="entry name" value="HAD superfamily/HAD-like"/>
    <property type="match status" value="1"/>
</dbReference>
<name>A0A1W7AEA7_9STAP</name>
<dbReference type="Gene3D" id="1.10.150.520">
    <property type="match status" value="1"/>
</dbReference>
<protein>
    <submittedName>
        <fullName evidence="1">Bifunctional 5'-methylthioadenosine/S-adenosylhomocysteine nucleosidase/phosphatase</fullName>
    </submittedName>
</protein>
<dbReference type="SUPFAM" id="SSF56784">
    <property type="entry name" value="HAD-like"/>
    <property type="match status" value="1"/>
</dbReference>
<dbReference type="STRING" id="1855823.MCCS_23600"/>
<dbReference type="InterPro" id="IPR023214">
    <property type="entry name" value="HAD_sf"/>
</dbReference>
<sequence length="207" mass="24169">MVKAIIFDMESVLLDRKLSLEHFLDAQYEYYRTYFTEVQKQDFINYFITYDKEGAVPVKRVYQAVIDKLSITYIETRELMQDYMMNFPKFASETDNMKETMTRLQNRGYKIGVIATGENEHERYIIDVLGIENYITHTIITEENIIGETQLIEMCRALDTRPQETLFVTGDEIVDAEGTGIQLINTKAMNAHTMIEILNILDEETIT</sequence>
<dbReference type="InterPro" id="IPR036412">
    <property type="entry name" value="HAD-like_sf"/>
</dbReference>
<dbReference type="Proteomes" id="UP000194154">
    <property type="component" value="Chromosome"/>
</dbReference>
<dbReference type="KEGG" id="mcak:MCCS_23600"/>
<dbReference type="OrthoDB" id="9809962at2"/>
<dbReference type="EMBL" id="CP021059">
    <property type="protein sequence ID" value="ARQ07939.1"/>
    <property type="molecule type" value="Genomic_DNA"/>
</dbReference>
<accession>A0A1W7AEA7</accession>
<dbReference type="GeneID" id="35296431"/>
<keyword evidence="2" id="KW-1185">Reference proteome</keyword>
<proteinExistence type="predicted"/>
<dbReference type="Pfam" id="PF13419">
    <property type="entry name" value="HAD_2"/>
    <property type="match status" value="1"/>
</dbReference>
<organism evidence="1 2">
    <name type="scientific">Macrococcoides canis</name>
    <dbReference type="NCBI Taxonomy" id="1855823"/>
    <lineage>
        <taxon>Bacteria</taxon>
        <taxon>Bacillati</taxon>
        <taxon>Bacillota</taxon>
        <taxon>Bacilli</taxon>
        <taxon>Bacillales</taxon>
        <taxon>Staphylococcaceae</taxon>
        <taxon>Macrococcoides</taxon>
    </lineage>
</organism>
<reference evidence="1 2" key="1">
    <citation type="journal article" date="2017" name="Int. J. Syst. Evol. Microbiol.">
        <title>Macrococcus canis sp. nov., a skin bacterium associated with infections in dogs.</title>
        <authorList>
            <person name="Gobeli Brawand S."/>
            <person name="Cotting K."/>
            <person name="Gomez-Sanz E."/>
            <person name="Collaud A."/>
            <person name="Thomann A."/>
            <person name="Brodard I."/>
            <person name="Rodriguez-Campos S."/>
            <person name="Strauss C."/>
            <person name="Perreten V."/>
        </authorList>
    </citation>
    <scope>NUCLEOTIDE SEQUENCE [LARGE SCALE GENOMIC DNA]</scope>
    <source>
        <strain evidence="1 2">KM45013</strain>
    </source>
</reference>
<dbReference type="AlphaFoldDB" id="A0A1W7AEA7"/>
<evidence type="ECO:0000313" key="1">
    <source>
        <dbReference type="EMBL" id="ARQ07939.1"/>
    </source>
</evidence>
<evidence type="ECO:0000313" key="2">
    <source>
        <dbReference type="Proteomes" id="UP000194154"/>
    </source>
</evidence>